<reference evidence="1" key="2">
    <citation type="submission" date="2021-04" db="EMBL/GenBank/DDBJ databases">
        <authorList>
            <person name="Gilroy R."/>
        </authorList>
    </citation>
    <scope>NUCLEOTIDE SEQUENCE</scope>
    <source>
        <strain evidence="1">2239</strain>
    </source>
</reference>
<dbReference type="EMBL" id="DXFW01000020">
    <property type="protein sequence ID" value="HIX05909.1"/>
    <property type="molecule type" value="Genomic_DNA"/>
</dbReference>
<sequence>MEEIKKTARRRSKKGAERTARSICRALLARTLPAGAADFGVLQTVAEELGREQGGQPDLYQLMMLVQLQKAMNGDTRAATFVRDCAGDKPEAEGPGAAGLTDGDRALLKKLTRRLEQADAAREG</sequence>
<proteinExistence type="predicted"/>
<evidence type="ECO:0000313" key="2">
    <source>
        <dbReference type="Proteomes" id="UP000824193"/>
    </source>
</evidence>
<organism evidence="1 2">
    <name type="scientific">Candidatus Allofournierella pullicola</name>
    <dbReference type="NCBI Taxonomy" id="2838596"/>
    <lineage>
        <taxon>Bacteria</taxon>
        <taxon>Bacillati</taxon>
        <taxon>Bacillota</taxon>
        <taxon>Clostridia</taxon>
        <taxon>Eubacteriales</taxon>
        <taxon>Oscillospiraceae</taxon>
        <taxon>Allofournierella</taxon>
    </lineage>
</organism>
<comment type="caution">
    <text evidence="1">The sequence shown here is derived from an EMBL/GenBank/DDBJ whole genome shotgun (WGS) entry which is preliminary data.</text>
</comment>
<accession>A0A9D1V518</accession>
<gene>
    <name evidence="1" type="ORF">H9865_07400</name>
</gene>
<evidence type="ECO:0000313" key="1">
    <source>
        <dbReference type="EMBL" id="HIX05909.1"/>
    </source>
</evidence>
<reference evidence="1" key="1">
    <citation type="journal article" date="2021" name="PeerJ">
        <title>Extensive microbial diversity within the chicken gut microbiome revealed by metagenomics and culture.</title>
        <authorList>
            <person name="Gilroy R."/>
            <person name="Ravi A."/>
            <person name="Getino M."/>
            <person name="Pursley I."/>
            <person name="Horton D.L."/>
            <person name="Alikhan N.F."/>
            <person name="Baker D."/>
            <person name="Gharbi K."/>
            <person name="Hall N."/>
            <person name="Watson M."/>
            <person name="Adriaenssens E.M."/>
            <person name="Foster-Nyarko E."/>
            <person name="Jarju S."/>
            <person name="Secka A."/>
            <person name="Antonio M."/>
            <person name="Oren A."/>
            <person name="Chaudhuri R.R."/>
            <person name="La Ragione R."/>
            <person name="Hildebrand F."/>
            <person name="Pallen M.J."/>
        </authorList>
    </citation>
    <scope>NUCLEOTIDE SEQUENCE</scope>
    <source>
        <strain evidence="1">2239</strain>
    </source>
</reference>
<dbReference type="Proteomes" id="UP000824193">
    <property type="component" value="Unassembled WGS sequence"/>
</dbReference>
<name>A0A9D1V518_9FIRM</name>
<protein>
    <submittedName>
        <fullName evidence="1">Uncharacterized protein</fullName>
    </submittedName>
</protein>
<dbReference type="AlphaFoldDB" id="A0A9D1V518"/>